<evidence type="ECO:0000256" key="2">
    <source>
        <dbReference type="PROSITE-ProRule" id="PRU00335"/>
    </source>
</evidence>
<dbReference type="PANTHER" id="PTHR30055">
    <property type="entry name" value="HTH-TYPE TRANSCRIPTIONAL REGULATOR RUTR"/>
    <property type="match status" value="1"/>
</dbReference>
<evidence type="ECO:0000256" key="3">
    <source>
        <dbReference type="SAM" id="MobiDB-lite"/>
    </source>
</evidence>
<dbReference type="PANTHER" id="PTHR30055:SF146">
    <property type="entry name" value="HTH-TYPE TRANSCRIPTIONAL DUAL REGULATOR CECR"/>
    <property type="match status" value="1"/>
</dbReference>
<dbReference type="GO" id="GO:0003700">
    <property type="term" value="F:DNA-binding transcription factor activity"/>
    <property type="evidence" value="ECO:0007669"/>
    <property type="project" value="TreeGrafter"/>
</dbReference>
<keyword evidence="1 2" id="KW-0238">DNA-binding</keyword>
<dbReference type="EMBL" id="JACCBM010000001">
    <property type="protein sequence ID" value="NYD69051.1"/>
    <property type="molecule type" value="Genomic_DNA"/>
</dbReference>
<dbReference type="Pfam" id="PF00440">
    <property type="entry name" value="TetR_N"/>
    <property type="match status" value="1"/>
</dbReference>
<reference evidence="5 6" key="1">
    <citation type="submission" date="2020-07" db="EMBL/GenBank/DDBJ databases">
        <title>Sequencing the genomes of 1000 actinobacteria strains.</title>
        <authorList>
            <person name="Klenk H.-P."/>
        </authorList>
    </citation>
    <scope>NUCLEOTIDE SEQUENCE [LARGE SCALE GENOMIC DNA]</scope>
    <source>
        <strain evidence="5 6">DSM 26474</strain>
    </source>
</reference>
<organism evidence="5 6">
    <name type="scientific">Herbiconiux flava</name>
    <dbReference type="NCBI Taxonomy" id="881268"/>
    <lineage>
        <taxon>Bacteria</taxon>
        <taxon>Bacillati</taxon>
        <taxon>Actinomycetota</taxon>
        <taxon>Actinomycetes</taxon>
        <taxon>Micrococcales</taxon>
        <taxon>Microbacteriaceae</taxon>
        <taxon>Herbiconiux</taxon>
    </lineage>
</organism>
<dbReference type="Gene3D" id="1.10.357.10">
    <property type="entry name" value="Tetracycline Repressor, domain 2"/>
    <property type="match status" value="1"/>
</dbReference>
<evidence type="ECO:0000259" key="4">
    <source>
        <dbReference type="PROSITE" id="PS50977"/>
    </source>
</evidence>
<dbReference type="SUPFAM" id="SSF46689">
    <property type="entry name" value="Homeodomain-like"/>
    <property type="match status" value="1"/>
</dbReference>
<dbReference type="Pfam" id="PF14246">
    <property type="entry name" value="TetR_C_7"/>
    <property type="match status" value="1"/>
</dbReference>
<dbReference type="InterPro" id="IPR009057">
    <property type="entry name" value="Homeodomain-like_sf"/>
</dbReference>
<protein>
    <submittedName>
        <fullName evidence="5">AcrR family transcriptional regulator</fullName>
    </submittedName>
</protein>
<accession>A0A852SKR8</accession>
<dbReference type="InterPro" id="IPR050109">
    <property type="entry name" value="HTH-type_TetR-like_transc_reg"/>
</dbReference>
<keyword evidence="6" id="KW-1185">Reference proteome</keyword>
<feature type="region of interest" description="Disordered" evidence="3">
    <location>
        <begin position="1"/>
        <end position="20"/>
    </location>
</feature>
<dbReference type="Proteomes" id="UP000549913">
    <property type="component" value="Unassembled WGS sequence"/>
</dbReference>
<dbReference type="InterPro" id="IPR001647">
    <property type="entry name" value="HTH_TetR"/>
</dbReference>
<comment type="caution">
    <text evidence="5">The sequence shown here is derived from an EMBL/GenBank/DDBJ whole genome shotgun (WGS) entry which is preliminary data.</text>
</comment>
<dbReference type="GO" id="GO:0000976">
    <property type="term" value="F:transcription cis-regulatory region binding"/>
    <property type="evidence" value="ECO:0007669"/>
    <property type="project" value="TreeGrafter"/>
</dbReference>
<evidence type="ECO:0000313" key="5">
    <source>
        <dbReference type="EMBL" id="NYD69051.1"/>
    </source>
</evidence>
<proteinExistence type="predicted"/>
<sequence>MTATSPAGRRGRPTEADRARRRDRLLDAAVTCFAETGFEATTLDAVAARAGVTKRTIYVDHGDKAALFAAAVDRLHAGIRGVASAEGSLESAAIELVHVLHSDEAVALHRLVLMEAWRFPALAAAFYETGPRASVAMLAALLPSGDRHLAEPLHALLLGEPHRRRLLRLAPAPDRAEARRHAVSTLRLLALIP</sequence>
<dbReference type="PRINTS" id="PR00455">
    <property type="entry name" value="HTHTETR"/>
</dbReference>
<feature type="domain" description="HTH tetR-type" evidence="4">
    <location>
        <begin position="19"/>
        <end position="79"/>
    </location>
</feature>
<gene>
    <name evidence="5" type="ORF">BJ984_000209</name>
</gene>
<dbReference type="PROSITE" id="PS50977">
    <property type="entry name" value="HTH_TETR_2"/>
    <property type="match status" value="1"/>
</dbReference>
<feature type="DNA-binding region" description="H-T-H motif" evidence="2">
    <location>
        <begin position="42"/>
        <end position="61"/>
    </location>
</feature>
<dbReference type="AlphaFoldDB" id="A0A852SKR8"/>
<dbReference type="RefSeq" id="WP_179546452.1">
    <property type="nucleotide sequence ID" value="NZ_BSEW01000001.1"/>
</dbReference>
<evidence type="ECO:0000313" key="6">
    <source>
        <dbReference type="Proteomes" id="UP000549913"/>
    </source>
</evidence>
<evidence type="ECO:0000256" key="1">
    <source>
        <dbReference type="ARBA" id="ARBA00023125"/>
    </source>
</evidence>
<name>A0A852SKR8_9MICO</name>
<dbReference type="InterPro" id="IPR039536">
    <property type="entry name" value="TetR_C_Proteobacteria"/>
</dbReference>